<dbReference type="Proteomes" id="UP001055879">
    <property type="component" value="Linkage Group LG07"/>
</dbReference>
<comment type="caution">
    <text evidence="1">The sequence shown here is derived from an EMBL/GenBank/DDBJ whole genome shotgun (WGS) entry which is preliminary data.</text>
</comment>
<sequence>MSDYICDELIVEIFERLPPKSLLRFTCISKSWFSRIVCPDFIRKHALRSAKNPQKVFIRHLTYFNRRVQSFYTLHPEDRLPLSSREGYIGITPHEFPGYNFHIVGSCNGILCLYDQKIRKITLWNPSIRRKLTLPHHRSLRDYSSSGLQVAIGFGFDPITDDYKIVKISYATYGRDEPESSIYTINTGIWRTIAFPTTLLINVSLACFVNGALHWLVTEQGNIGHCYIISFNLSKEVFDTIPLPEPSWESTQLTIIKGYLAVIANEGHNSWIWLRKEYNNVASWSRDLKLNTGPYEGKISKVLQLTTNGDLLLTTQCEGYIFYNHTKGVRSKLASVKGLSIILDIVTYVENLVLLNRGTICNVNQPS</sequence>
<evidence type="ECO:0000313" key="2">
    <source>
        <dbReference type="Proteomes" id="UP001055879"/>
    </source>
</evidence>
<reference evidence="1 2" key="2">
    <citation type="journal article" date="2022" name="Mol. Ecol. Resour.">
        <title>The genomes of chicory, endive, great burdock and yacon provide insights into Asteraceae paleo-polyploidization history and plant inulin production.</title>
        <authorList>
            <person name="Fan W."/>
            <person name="Wang S."/>
            <person name="Wang H."/>
            <person name="Wang A."/>
            <person name="Jiang F."/>
            <person name="Liu H."/>
            <person name="Zhao H."/>
            <person name="Xu D."/>
            <person name="Zhang Y."/>
        </authorList>
    </citation>
    <scope>NUCLEOTIDE SEQUENCE [LARGE SCALE GENOMIC DNA]</scope>
    <source>
        <strain evidence="2">cv. Niubang</strain>
    </source>
</reference>
<accession>A0ACB9AYZ1</accession>
<proteinExistence type="predicted"/>
<gene>
    <name evidence="1" type="ORF">L6452_22044</name>
</gene>
<reference evidence="2" key="1">
    <citation type="journal article" date="2022" name="Mol. Ecol. Resour.">
        <title>The genomes of chicory, endive, great burdock and yacon provide insights into Asteraceae palaeo-polyploidization history and plant inulin production.</title>
        <authorList>
            <person name="Fan W."/>
            <person name="Wang S."/>
            <person name="Wang H."/>
            <person name="Wang A."/>
            <person name="Jiang F."/>
            <person name="Liu H."/>
            <person name="Zhao H."/>
            <person name="Xu D."/>
            <person name="Zhang Y."/>
        </authorList>
    </citation>
    <scope>NUCLEOTIDE SEQUENCE [LARGE SCALE GENOMIC DNA]</scope>
    <source>
        <strain evidence="2">cv. Niubang</strain>
    </source>
</reference>
<evidence type="ECO:0000313" key="1">
    <source>
        <dbReference type="EMBL" id="KAI3715077.1"/>
    </source>
</evidence>
<dbReference type="EMBL" id="CM042053">
    <property type="protein sequence ID" value="KAI3715077.1"/>
    <property type="molecule type" value="Genomic_DNA"/>
</dbReference>
<name>A0ACB9AYZ1_ARCLA</name>
<keyword evidence="2" id="KW-1185">Reference proteome</keyword>
<protein>
    <submittedName>
        <fullName evidence="1">Uncharacterized protein</fullName>
    </submittedName>
</protein>
<organism evidence="1 2">
    <name type="scientific">Arctium lappa</name>
    <name type="common">Greater burdock</name>
    <name type="synonym">Lappa major</name>
    <dbReference type="NCBI Taxonomy" id="4217"/>
    <lineage>
        <taxon>Eukaryota</taxon>
        <taxon>Viridiplantae</taxon>
        <taxon>Streptophyta</taxon>
        <taxon>Embryophyta</taxon>
        <taxon>Tracheophyta</taxon>
        <taxon>Spermatophyta</taxon>
        <taxon>Magnoliopsida</taxon>
        <taxon>eudicotyledons</taxon>
        <taxon>Gunneridae</taxon>
        <taxon>Pentapetalae</taxon>
        <taxon>asterids</taxon>
        <taxon>campanulids</taxon>
        <taxon>Asterales</taxon>
        <taxon>Asteraceae</taxon>
        <taxon>Carduoideae</taxon>
        <taxon>Cardueae</taxon>
        <taxon>Arctiinae</taxon>
        <taxon>Arctium</taxon>
    </lineage>
</organism>